<dbReference type="EMBL" id="GBRH01218515">
    <property type="protein sequence ID" value="JAD79380.1"/>
    <property type="molecule type" value="Transcribed_RNA"/>
</dbReference>
<organism evidence="2">
    <name type="scientific">Arundo donax</name>
    <name type="common">Giant reed</name>
    <name type="synonym">Donax arundinaceus</name>
    <dbReference type="NCBI Taxonomy" id="35708"/>
    <lineage>
        <taxon>Eukaryota</taxon>
        <taxon>Viridiplantae</taxon>
        <taxon>Streptophyta</taxon>
        <taxon>Embryophyta</taxon>
        <taxon>Tracheophyta</taxon>
        <taxon>Spermatophyta</taxon>
        <taxon>Magnoliopsida</taxon>
        <taxon>Liliopsida</taxon>
        <taxon>Poales</taxon>
        <taxon>Poaceae</taxon>
        <taxon>PACMAD clade</taxon>
        <taxon>Arundinoideae</taxon>
        <taxon>Arundineae</taxon>
        <taxon>Arundo</taxon>
    </lineage>
</organism>
<sequence>MSFTGGCSRRSARGPGRWPPRQLRRAAPRWRMGLRRRRRISRSGCPWLGFRGYCGWSRRRGRARGRTCRMRSRISTPS</sequence>
<evidence type="ECO:0000313" key="2">
    <source>
        <dbReference type="EMBL" id="JAD79380.1"/>
    </source>
</evidence>
<dbReference type="AlphaFoldDB" id="A0A0A9D165"/>
<proteinExistence type="predicted"/>
<accession>A0A0A9D165</accession>
<feature type="region of interest" description="Disordered" evidence="1">
    <location>
        <begin position="1"/>
        <end position="24"/>
    </location>
</feature>
<evidence type="ECO:0000256" key="1">
    <source>
        <dbReference type="SAM" id="MobiDB-lite"/>
    </source>
</evidence>
<name>A0A0A9D165_ARUDO</name>
<reference evidence="2" key="1">
    <citation type="submission" date="2014-09" db="EMBL/GenBank/DDBJ databases">
        <authorList>
            <person name="Magalhaes I.L.F."/>
            <person name="Oliveira U."/>
            <person name="Santos F.R."/>
            <person name="Vidigal T.H.D.A."/>
            <person name="Brescovit A.D."/>
            <person name="Santos A.J."/>
        </authorList>
    </citation>
    <scope>NUCLEOTIDE SEQUENCE</scope>
    <source>
        <tissue evidence="2">Shoot tissue taken approximately 20 cm above the soil surface</tissue>
    </source>
</reference>
<reference evidence="2" key="2">
    <citation type="journal article" date="2015" name="Data Brief">
        <title>Shoot transcriptome of the giant reed, Arundo donax.</title>
        <authorList>
            <person name="Barrero R.A."/>
            <person name="Guerrero F.D."/>
            <person name="Moolhuijzen P."/>
            <person name="Goolsby J.A."/>
            <person name="Tidwell J."/>
            <person name="Bellgard S.E."/>
            <person name="Bellgard M.I."/>
        </authorList>
    </citation>
    <scope>NUCLEOTIDE SEQUENCE</scope>
    <source>
        <tissue evidence="2">Shoot tissue taken approximately 20 cm above the soil surface</tissue>
    </source>
</reference>
<protein>
    <submittedName>
        <fullName evidence="2">Vacuolar protein sorting protein, putative</fullName>
    </submittedName>
</protein>